<keyword evidence="4" id="KW-1185">Reference proteome</keyword>
<evidence type="ECO:0000313" key="3">
    <source>
        <dbReference type="EMBL" id="KAK5173203.1"/>
    </source>
</evidence>
<protein>
    <recommendedName>
        <fullName evidence="2">General stress protein FMN-binding split barrel domain-containing protein</fullName>
    </recommendedName>
</protein>
<dbReference type="GeneID" id="89924672"/>
<dbReference type="Pfam" id="PF16242">
    <property type="entry name" value="Pyrid_ox_like"/>
    <property type="match status" value="1"/>
</dbReference>
<comment type="caution">
    <text evidence="3">The sequence shown here is derived from an EMBL/GenBank/DDBJ whole genome shotgun (WGS) entry which is preliminary data.</text>
</comment>
<dbReference type="InterPro" id="IPR012349">
    <property type="entry name" value="Split_barrel_FMN-bd"/>
</dbReference>
<reference evidence="3 4" key="1">
    <citation type="submission" date="2023-08" db="EMBL/GenBank/DDBJ databases">
        <title>Black Yeasts Isolated from many extreme environments.</title>
        <authorList>
            <person name="Coleine C."/>
            <person name="Stajich J.E."/>
            <person name="Selbmann L."/>
        </authorList>
    </citation>
    <scope>NUCLEOTIDE SEQUENCE [LARGE SCALE GENOMIC DNA]</scope>
    <source>
        <strain evidence="3 4">CCFEE 5935</strain>
    </source>
</reference>
<dbReference type="InterPro" id="IPR038725">
    <property type="entry name" value="YdaG_split_barrel_FMN-bd"/>
</dbReference>
<proteinExistence type="predicted"/>
<dbReference type="AlphaFoldDB" id="A0AAV9PIU4"/>
<feature type="region of interest" description="Disordered" evidence="1">
    <location>
        <begin position="1"/>
        <end position="25"/>
    </location>
</feature>
<dbReference type="InterPro" id="IPR052917">
    <property type="entry name" value="Stress-Dev_Protein"/>
</dbReference>
<accession>A0AAV9PIU4</accession>
<evidence type="ECO:0000313" key="4">
    <source>
        <dbReference type="Proteomes" id="UP001337655"/>
    </source>
</evidence>
<evidence type="ECO:0000256" key="1">
    <source>
        <dbReference type="SAM" id="MobiDB-lite"/>
    </source>
</evidence>
<dbReference type="PANTHER" id="PTHR34818:SF1">
    <property type="entry name" value="PROTEIN BLI-3"/>
    <property type="match status" value="1"/>
</dbReference>
<organism evidence="3 4">
    <name type="scientific">Saxophila tyrrhenica</name>
    <dbReference type="NCBI Taxonomy" id="1690608"/>
    <lineage>
        <taxon>Eukaryota</taxon>
        <taxon>Fungi</taxon>
        <taxon>Dikarya</taxon>
        <taxon>Ascomycota</taxon>
        <taxon>Pezizomycotina</taxon>
        <taxon>Dothideomycetes</taxon>
        <taxon>Dothideomycetidae</taxon>
        <taxon>Mycosphaerellales</taxon>
        <taxon>Extremaceae</taxon>
        <taxon>Saxophila</taxon>
    </lineage>
</organism>
<sequence>MPEPLKQSEIDKGQDPSVTKQWDDDVSLDQKMEDFGKIADGLGISMMGTLRNGVGPVGRAMAVAKRSGPDFLFLANAHSQKFDDIEKNKVTNVYFHDSTTQDWISITGETVVSNNEDPRIKKIWTEGVKAWFGDLGDGKHNGQPEDPRMKLIEVKANMINYWQHTVGKEGFGQEIKEAIQQGKVANTGSLRRMDGKEIEQARSKFGEMSSSS</sequence>
<feature type="compositionally biased region" description="Basic and acidic residues" evidence="1">
    <location>
        <begin position="1"/>
        <end position="14"/>
    </location>
</feature>
<name>A0AAV9PIU4_9PEZI</name>
<evidence type="ECO:0000259" key="2">
    <source>
        <dbReference type="Pfam" id="PF16242"/>
    </source>
</evidence>
<dbReference type="Gene3D" id="2.30.110.10">
    <property type="entry name" value="Electron Transport, Fmn-binding Protein, Chain A"/>
    <property type="match status" value="1"/>
</dbReference>
<feature type="domain" description="General stress protein FMN-binding split barrel" evidence="2">
    <location>
        <begin position="31"/>
        <end position="183"/>
    </location>
</feature>
<dbReference type="PANTHER" id="PTHR34818">
    <property type="entry name" value="PROTEIN BLI-3"/>
    <property type="match status" value="1"/>
</dbReference>
<dbReference type="EMBL" id="JAVRRT010000004">
    <property type="protein sequence ID" value="KAK5173203.1"/>
    <property type="molecule type" value="Genomic_DNA"/>
</dbReference>
<dbReference type="Proteomes" id="UP001337655">
    <property type="component" value="Unassembled WGS sequence"/>
</dbReference>
<dbReference type="RefSeq" id="XP_064661921.1">
    <property type="nucleotide sequence ID" value="XM_064800582.1"/>
</dbReference>
<gene>
    <name evidence="3" type="ORF">LTR77_003325</name>
</gene>
<dbReference type="SUPFAM" id="SSF50475">
    <property type="entry name" value="FMN-binding split barrel"/>
    <property type="match status" value="1"/>
</dbReference>